<evidence type="ECO:0000256" key="3">
    <source>
        <dbReference type="ARBA" id="ARBA00022989"/>
    </source>
</evidence>
<proteinExistence type="inferred from homology"/>
<feature type="transmembrane region" description="Helical" evidence="5">
    <location>
        <begin position="167"/>
        <end position="185"/>
    </location>
</feature>
<keyword evidence="4 5" id="KW-0472">Membrane</keyword>
<feature type="transmembrane region" description="Helical" evidence="5">
    <location>
        <begin position="72"/>
        <end position="94"/>
    </location>
</feature>
<name>A0A6M9PPL9_9BURK</name>
<feature type="transmembrane region" description="Helical" evidence="5">
    <location>
        <begin position="129"/>
        <end position="147"/>
    </location>
</feature>
<keyword evidence="2 5" id="KW-0812">Transmembrane</keyword>
<evidence type="ECO:0000256" key="5">
    <source>
        <dbReference type="RuleBase" id="RU363041"/>
    </source>
</evidence>
<feature type="transmembrane region" description="Helical" evidence="5">
    <location>
        <begin position="197"/>
        <end position="214"/>
    </location>
</feature>
<dbReference type="GO" id="GO:0005886">
    <property type="term" value="C:plasma membrane"/>
    <property type="evidence" value="ECO:0007669"/>
    <property type="project" value="UniProtKB-SubCell"/>
</dbReference>
<comment type="similarity">
    <text evidence="5">Belongs to the 4-toluene sulfonate uptake permease (TSUP) (TC 2.A.102) family.</text>
</comment>
<evidence type="ECO:0000313" key="7">
    <source>
        <dbReference type="Proteomes" id="UP000500806"/>
    </source>
</evidence>
<feature type="transmembrane region" description="Helical" evidence="5">
    <location>
        <begin position="27"/>
        <end position="60"/>
    </location>
</feature>
<comment type="subcellular location">
    <subcellularLocation>
        <location evidence="5">Cell membrane</location>
        <topology evidence="5">Multi-pass membrane protein</topology>
    </subcellularLocation>
    <subcellularLocation>
        <location evidence="1">Membrane</location>
        <topology evidence="1">Multi-pass membrane protein</topology>
    </subcellularLocation>
</comment>
<evidence type="ECO:0000313" key="6">
    <source>
        <dbReference type="EMBL" id="QKM62469.1"/>
    </source>
</evidence>
<protein>
    <recommendedName>
        <fullName evidence="5">Probable membrane transporter protein</fullName>
    </recommendedName>
</protein>
<reference evidence="6 7" key="1">
    <citation type="submission" date="2018-04" db="EMBL/GenBank/DDBJ databases">
        <title>Polynucleobacter sp. LimPoW16 genome.</title>
        <authorList>
            <person name="Hahn M.W."/>
        </authorList>
    </citation>
    <scope>NUCLEOTIDE SEQUENCE [LARGE SCALE GENOMIC DNA]</scope>
    <source>
        <strain evidence="6 7">LimPoW16</strain>
    </source>
</reference>
<keyword evidence="3 5" id="KW-1133">Transmembrane helix</keyword>
<feature type="transmembrane region" description="Helical" evidence="5">
    <location>
        <begin position="100"/>
        <end position="117"/>
    </location>
</feature>
<dbReference type="Pfam" id="PF01925">
    <property type="entry name" value="TauE"/>
    <property type="match status" value="1"/>
</dbReference>
<evidence type="ECO:0000256" key="4">
    <source>
        <dbReference type="ARBA" id="ARBA00023136"/>
    </source>
</evidence>
<evidence type="ECO:0000256" key="2">
    <source>
        <dbReference type="ARBA" id="ARBA00022692"/>
    </source>
</evidence>
<dbReference type="EMBL" id="CP028941">
    <property type="protein sequence ID" value="QKM62469.1"/>
    <property type="molecule type" value="Genomic_DNA"/>
</dbReference>
<evidence type="ECO:0000256" key="1">
    <source>
        <dbReference type="ARBA" id="ARBA00004141"/>
    </source>
</evidence>
<dbReference type="KEGG" id="pani:DCO16_04960"/>
<dbReference type="InterPro" id="IPR002781">
    <property type="entry name" value="TM_pro_TauE-like"/>
</dbReference>
<sequence length="251" mass="27179">MLVHVLFLCFVAIAVYAQTLTGFALSFILLGLITLIDLVPLIDTVNIISVILVLNSIIFLYKRWPLQFEKSLFPSLATSLISTLAGMGLLIWLVGTTYEIARLLLGISICICALLLWKKTKSLSKESSPWIFAIFGSISGLLGGLFSAPGPPFVYLMYRQPWTASRILESLIFFFGVITLFRLLVSIAANQFSMNALLLTIEAIPVVYAVTAFSASRPPPLTPSTIKSIVCGLLGVIGASMAVTSAVILSN</sequence>
<dbReference type="AlphaFoldDB" id="A0A6M9PPL9"/>
<keyword evidence="5" id="KW-1003">Cell membrane</keyword>
<accession>A0A6M9PPL9</accession>
<feature type="transmembrane region" description="Helical" evidence="5">
    <location>
        <begin position="226"/>
        <end position="249"/>
    </location>
</feature>
<keyword evidence="7" id="KW-1185">Reference proteome</keyword>
<dbReference type="Proteomes" id="UP000500806">
    <property type="component" value="Chromosome"/>
</dbReference>
<organism evidence="6 7">
    <name type="scientific">Polynucleobacter antarcticus</name>
    <dbReference type="NCBI Taxonomy" id="1743162"/>
    <lineage>
        <taxon>Bacteria</taxon>
        <taxon>Pseudomonadati</taxon>
        <taxon>Pseudomonadota</taxon>
        <taxon>Betaproteobacteria</taxon>
        <taxon>Burkholderiales</taxon>
        <taxon>Burkholderiaceae</taxon>
        <taxon>Polynucleobacter</taxon>
    </lineage>
</organism>
<gene>
    <name evidence="6" type="ORF">DCO16_04960</name>
</gene>